<evidence type="ECO:0000313" key="1">
    <source>
        <dbReference type="EMBL" id="KAJ1181439.1"/>
    </source>
</evidence>
<dbReference type="AlphaFoldDB" id="A0AAV7TZ49"/>
<gene>
    <name evidence="1" type="ORF">NDU88_006646</name>
</gene>
<sequence length="110" mass="12288">MDTIRCATRSRSSLHVTKETLPRKRLISTCLQRAPWPDFAIQSELRRGVLVPLTGWVHPHWFYPSCSGLLARASIYDRLAQMARSVDTAGILGCFIGLPLTARSCTCCLL</sequence>
<reference evidence="1" key="1">
    <citation type="journal article" date="2022" name="bioRxiv">
        <title>Sequencing and chromosome-scale assembly of the giantPleurodeles waltlgenome.</title>
        <authorList>
            <person name="Brown T."/>
            <person name="Elewa A."/>
            <person name="Iarovenko S."/>
            <person name="Subramanian E."/>
            <person name="Araus A.J."/>
            <person name="Petzold A."/>
            <person name="Susuki M."/>
            <person name="Suzuki K.-i.T."/>
            <person name="Hayashi T."/>
            <person name="Toyoda A."/>
            <person name="Oliveira C."/>
            <person name="Osipova E."/>
            <person name="Leigh N.D."/>
            <person name="Simon A."/>
            <person name="Yun M.H."/>
        </authorList>
    </citation>
    <scope>NUCLEOTIDE SEQUENCE</scope>
    <source>
        <strain evidence="1">20211129_DDA</strain>
        <tissue evidence="1">Liver</tissue>
    </source>
</reference>
<dbReference type="EMBL" id="JANPWB010000006">
    <property type="protein sequence ID" value="KAJ1181439.1"/>
    <property type="molecule type" value="Genomic_DNA"/>
</dbReference>
<organism evidence="1 2">
    <name type="scientific">Pleurodeles waltl</name>
    <name type="common">Iberian ribbed newt</name>
    <dbReference type="NCBI Taxonomy" id="8319"/>
    <lineage>
        <taxon>Eukaryota</taxon>
        <taxon>Metazoa</taxon>
        <taxon>Chordata</taxon>
        <taxon>Craniata</taxon>
        <taxon>Vertebrata</taxon>
        <taxon>Euteleostomi</taxon>
        <taxon>Amphibia</taxon>
        <taxon>Batrachia</taxon>
        <taxon>Caudata</taxon>
        <taxon>Salamandroidea</taxon>
        <taxon>Salamandridae</taxon>
        <taxon>Pleurodelinae</taxon>
        <taxon>Pleurodeles</taxon>
    </lineage>
</organism>
<keyword evidence="2" id="KW-1185">Reference proteome</keyword>
<accession>A0AAV7TZ49</accession>
<name>A0AAV7TZ49_PLEWA</name>
<proteinExistence type="predicted"/>
<dbReference type="Proteomes" id="UP001066276">
    <property type="component" value="Chromosome 3_2"/>
</dbReference>
<evidence type="ECO:0000313" key="2">
    <source>
        <dbReference type="Proteomes" id="UP001066276"/>
    </source>
</evidence>
<comment type="caution">
    <text evidence="1">The sequence shown here is derived from an EMBL/GenBank/DDBJ whole genome shotgun (WGS) entry which is preliminary data.</text>
</comment>
<protein>
    <submittedName>
        <fullName evidence="1">Uncharacterized protein</fullName>
    </submittedName>
</protein>